<keyword evidence="11" id="KW-1185">Reference proteome</keyword>
<dbReference type="InterPro" id="IPR006076">
    <property type="entry name" value="FAD-dep_OxRdtase"/>
</dbReference>
<dbReference type="Gene3D" id="3.40.50.720">
    <property type="entry name" value="NAD(P)-binding Rossmann-like Domain"/>
    <property type="match status" value="2"/>
</dbReference>
<accession>A0A1B1AF83</accession>
<dbReference type="InterPro" id="IPR023209">
    <property type="entry name" value="DAO"/>
</dbReference>
<organism evidence="10 11">
    <name type="scientific">Candidatus Viadribacter manganicus</name>
    <dbReference type="NCBI Taxonomy" id="1759059"/>
    <lineage>
        <taxon>Bacteria</taxon>
        <taxon>Pseudomonadati</taxon>
        <taxon>Pseudomonadota</taxon>
        <taxon>Alphaproteobacteria</taxon>
        <taxon>Hyphomonadales</taxon>
        <taxon>Hyphomonadaceae</taxon>
        <taxon>Candidatus Viadribacter</taxon>
    </lineage>
</organism>
<feature type="domain" description="FAD dependent oxidoreductase" evidence="9">
    <location>
        <begin position="38"/>
        <end position="91"/>
    </location>
</feature>
<dbReference type="EMBL" id="CP013244">
    <property type="protein sequence ID" value="ANP45195.1"/>
    <property type="molecule type" value="Genomic_DNA"/>
</dbReference>
<keyword evidence="5" id="KW-0560">Oxidoreductase</keyword>
<evidence type="ECO:0000256" key="7">
    <source>
        <dbReference type="ARBA" id="ARBA00039751"/>
    </source>
</evidence>
<evidence type="ECO:0000256" key="8">
    <source>
        <dbReference type="ARBA" id="ARBA00049547"/>
    </source>
</evidence>
<proteinExistence type="inferred from homology"/>
<feature type="domain" description="FAD dependent oxidoreductase" evidence="9">
    <location>
        <begin position="99"/>
        <end position="359"/>
    </location>
</feature>
<dbReference type="PROSITE" id="PS00677">
    <property type="entry name" value="DAO"/>
    <property type="match status" value="1"/>
</dbReference>
<dbReference type="PANTHER" id="PTHR11530">
    <property type="entry name" value="D-AMINO ACID OXIDASE"/>
    <property type="match status" value="1"/>
</dbReference>
<keyword evidence="3" id="KW-0285">Flavoprotein</keyword>
<dbReference type="Gene3D" id="3.30.9.10">
    <property type="entry name" value="D-Amino Acid Oxidase, subunit A, domain 2"/>
    <property type="match status" value="1"/>
</dbReference>
<dbReference type="Proteomes" id="UP000092498">
    <property type="component" value="Chromosome"/>
</dbReference>
<evidence type="ECO:0000313" key="11">
    <source>
        <dbReference type="Proteomes" id="UP000092498"/>
    </source>
</evidence>
<name>A0A1B1AF83_9PROT</name>
<dbReference type="GO" id="GO:0071949">
    <property type="term" value="F:FAD binding"/>
    <property type="evidence" value="ECO:0007669"/>
    <property type="project" value="InterPro"/>
</dbReference>
<dbReference type="InterPro" id="IPR006181">
    <property type="entry name" value="D-amino_acid_oxidase_CS"/>
</dbReference>
<dbReference type="SUPFAM" id="SSF51971">
    <property type="entry name" value="Nucleotide-binding domain"/>
    <property type="match status" value="1"/>
</dbReference>
<dbReference type="SUPFAM" id="SSF54373">
    <property type="entry name" value="FAD-linked reductases, C-terminal domain"/>
    <property type="match status" value="1"/>
</dbReference>
<evidence type="ECO:0000256" key="4">
    <source>
        <dbReference type="ARBA" id="ARBA00022827"/>
    </source>
</evidence>
<evidence type="ECO:0000256" key="1">
    <source>
        <dbReference type="ARBA" id="ARBA00001974"/>
    </source>
</evidence>
<evidence type="ECO:0000256" key="3">
    <source>
        <dbReference type="ARBA" id="ARBA00022630"/>
    </source>
</evidence>
<reference evidence="10 11" key="1">
    <citation type="submission" date="2015-11" db="EMBL/GenBank/DDBJ databases">
        <title>Whole-Genome Sequence of Candidatus Oderbacter manganicum from the National Park Lower Oder Valley, Germany.</title>
        <authorList>
            <person name="Braun B."/>
            <person name="Liere K."/>
            <person name="Szewzyk U."/>
        </authorList>
    </citation>
    <scope>NUCLEOTIDE SEQUENCE [LARGE SCALE GENOMIC DNA]</scope>
    <source>
        <strain evidence="10 11">OTSz_A_272</strain>
    </source>
</reference>
<dbReference type="GO" id="GO:0003884">
    <property type="term" value="F:D-amino-acid oxidase activity"/>
    <property type="evidence" value="ECO:0007669"/>
    <property type="project" value="UniProtKB-EC"/>
</dbReference>
<dbReference type="EC" id="1.4.3.3" evidence="6"/>
<evidence type="ECO:0000259" key="9">
    <source>
        <dbReference type="Pfam" id="PF01266"/>
    </source>
</evidence>
<protein>
    <recommendedName>
        <fullName evidence="7">D-amino-acid oxidase</fullName>
        <ecNumber evidence="6">1.4.3.3</ecNumber>
    </recommendedName>
</protein>
<evidence type="ECO:0000256" key="2">
    <source>
        <dbReference type="ARBA" id="ARBA00006730"/>
    </source>
</evidence>
<comment type="cofactor">
    <cofactor evidence="1">
        <name>FAD</name>
        <dbReference type="ChEBI" id="CHEBI:57692"/>
    </cofactor>
</comment>
<evidence type="ECO:0000256" key="6">
    <source>
        <dbReference type="ARBA" id="ARBA00039101"/>
    </source>
</evidence>
<dbReference type="Pfam" id="PF01266">
    <property type="entry name" value="DAO"/>
    <property type="match status" value="2"/>
</dbReference>
<dbReference type="PANTHER" id="PTHR11530:SF11">
    <property type="entry name" value="D-ASPARTATE OXIDASE"/>
    <property type="match status" value="1"/>
</dbReference>
<evidence type="ECO:0000256" key="5">
    <source>
        <dbReference type="ARBA" id="ARBA00023002"/>
    </source>
</evidence>
<gene>
    <name evidence="10" type="ORF">ATE48_04320</name>
</gene>
<dbReference type="AlphaFoldDB" id="A0A1B1AF83"/>
<dbReference type="KEGG" id="cbot:ATE48_04320"/>
<keyword evidence="4" id="KW-0274">FAD</keyword>
<evidence type="ECO:0000313" key="10">
    <source>
        <dbReference type="EMBL" id="ANP45195.1"/>
    </source>
</evidence>
<comment type="similarity">
    <text evidence="2">Belongs to the DAMOX/DASOX family.</text>
</comment>
<dbReference type="GO" id="GO:0019478">
    <property type="term" value="P:D-amino acid catabolic process"/>
    <property type="evidence" value="ECO:0007669"/>
    <property type="project" value="TreeGrafter"/>
</dbReference>
<comment type="catalytic activity">
    <reaction evidence="8">
        <text>a D-alpha-amino acid + O2 + H2O = a 2-oxocarboxylate + H2O2 + NH4(+)</text>
        <dbReference type="Rhea" id="RHEA:21816"/>
        <dbReference type="ChEBI" id="CHEBI:15377"/>
        <dbReference type="ChEBI" id="CHEBI:15379"/>
        <dbReference type="ChEBI" id="CHEBI:16240"/>
        <dbReference type="ChEBI" id="CHEBI:28938"/>
        <dbReference type="ChEBI" id="CHEBI:35179"/>
        <dbReference type="ChEBI" id="CHEBI:59871"/>
        <dbReference type="EC" id="1.4.3.3"/>
    </reaction>
    <physiologicalReaction direction="left-to-right" evidence="8">
        <dbReference type="Rhea" id="RHEA:21817"/>
    </physiologicalReaction>
</comment>
<dbReference type="STRING" id="1759059.ATE48_04320"/>
<dbReference type="GO" id="GO:0005737">
    <property type="term" value="C:cytoplasm"/>
    <property type="evidence" value="ECO:0007669"/>
    <property type="project" value="TreeGrafter"/>
</dbReference>
<sequence length="363" mass="39918">MASSCATARGLGGGLMRDLRIAPGTGPVRLAPVMASPERVIRIDVGLRPFRPSGFRVEREALGDKVLVHNYGHGGGGITLSWGTAKLAVDLGYDASKPDVAVLGCGAVGLATARLLQERGARVRIYAKDLPPNTTSNVAGAQWWPASVFRSDHVTPAFLEQHFAAASFAFRRYQSLVGDNYGVAWETNYNLSNTPITDYPAGEDELMHRLVVNQRDLAFDEHNFPRPFVRQFDTMMIETPLYLRRMELDVRQAGGEIVVREFADVAQVRALPEQTVFNCTGLGAGRLFGDTELEPVRGQLAILLPQPEVNYNTIGNDGYMFGRRDGIVLGGTFEHGEWSLEPDPERIARIIARHKAVFDAMRP</sequence>
<dbReference type="InParanoid" id="A0A1B1AF83"/>